<keyword evidence="7" id="KW-1185">Reference proteome</keyword>
<keyword evidence="1" id="KW-0547">Nucleotide-binding</keyword>
<dbReference type="Gene3D" id="3.40.50.300">
    <property type="entry name" value="P-loop containing nucleotide triphosphate hydrolases"/>
    <property type="match status" value="1"/>
</dbReference>
<feature type="region of interest" description="Disordered" evidence="4">
    <location>
        <begin position="1"/>
        <end position="81"/>
    </location>
</feature>
<dbReference type="GO" id="GO:0003924">
    <property type="term" value="F:GTPase activity"/>
    <property type="evidence" value="ECO:0007669"/>
    <property type="project" value="InterPro"/>
</dbReference>
<sequence>MPPPRIPRAPRLPQARPFSTTSLTCFPSEPFPPIEHTNWKPPKKDNLPSEVISFLPPPSNDPTQRVLPGPRPPKRTLDDTSSLFTTHPMKYLFSAARFFQVPFNPGMPEVCLIGRSNVGKSTLINALAGANHRAARKFQSHGGSHRTGNKQFQPRELAMTSRMAGKTKTLNGYGIGVPTHAERLEGQARIKEWKEQKEAAAADDWGTGHSRSDRRANRSSKLNLLYPDHRLIMIDTPGYGLGSDAEWGREFQKYLAQRAMLRGAVVLIDAVAGVKETDRAVLGLLRDLEVRTAVVLTRADKLSRDPNAARARERIEVVCGSVWGTLREVELESLTWLEGKVKGWEPEIWVTAAGNEDDTGEPMGMRGVRYAICRMAGLVEGPKEKTAGVVVPTPPPVQKIVSFDQIQWAEASKTGEAPKAA</sequence>
<evidence type="ECO:0000313" key="6">
    <source>
        <dbReference type="EMBL" id="KAK4147401.1"/>
    </source>
</evidence>
<evidence type="ECO:0000256" key="4">
    <source>
        <dbReference type="SAM" id="MobiDB-lite"/>
    </source>
</evidence>
<dbReference type="PROSITE" id="PS51706">
    <property type="entry name" value="G_ENGB"/>
    <property type="match status" value="1"/>
</dbReference>
<keyword evidence="3" id="KW-0342">GTP-binding</keyword>
<reference evidence="6" key="1">
    <citation type="journal article" date="2023" name="Mol. Phylogenet. Evol.">
        <title>Genome-scale phylogeny and comparative genomics of the fungal order Sordariales.</title>
        <authorList>
            <person name="Hensen N."/>
            <person name="Bonometti L."/>
            <person name="Westerberg I."/>
            <person name="Brannstrom I.O."/>
            <person name="Guillou S."/>
            <person name="Cros-Aarteil S."/>
            <person name="Calhoun S."/>
            <person name="Haridas S."/>
            <person name="Kuo A."/>
            <person name="Mondo S."/>
            <person name="Pangilinan J."/>
            <person name="Riley R."/>
            <person name="LaButti K."/>
            <person name="Andreopoulos B."/>
            <person name="Lipzen A."/>
            <person name="Chen C."/>
            <person name="Yan M."/>
            <person name="Daum C."/>
            <person name="Ng V."/>
            <person name="Clum A."/>
            <person name="Steindorff A."/>
            <person name="Ohm R.A."/>
            <person name="Martin F."/>
            <person name="Silar P."/>
            <person name="Natvig D.O."/>
            <person name="Lalanne C."/>
            <person name="Gautier V."/>
            <person name="Ament-Velasquez S.L."/>
            <person name="Kruys A."/>
            <person name="Hutchinson M.I."/>
            <person name="Powell A.J."/>
            <person name="Barry K."/>
            <person name="Miller A.N."/>
            <person name="Grigoriev I.V."/>
            <person name="Debuchy R."/>
            <person name="Gladieux P."/>
            <person name="Hiltunen Thoren M."/>
            <person name="Johannesson H."/>
        </authorList>
    </citation>
    <scope>NUCLEOTIDE SEQUENCE</scope>
    <source>
        <strain evidence="6">CBS 141.50</strain>
    </source>
</reference>
<feature type="domain" description="EngB-type G" evidence="5">
    <location>
        <begin position="106"/>
        <end position="347"/>
    </location>
</feature>
<evidence type="ECO:0000259" key="5">
    <source>
        <dbReference type="PROSITE" id="PS51706"/>
    </source>
</evidence>
<evidence type="ECO:0000256" key="3">
    <source>
        <dbReference type="ARBA" id="ARBA00023134"/>
    </source>
</evidence>
<evidence type="ECO:0000313" key="7">
    <source>
        <dbReference type="Proteomes" id="UP001302676"/>
    </source>
</evidence>
<dbReference type="InterPro" id="IPR000795">
    <property type="entry name" value="T_Tr_GTP-bd_dom"/>
</dbReference>
<dbReference type="PANTHER" id="PTHR46498:SF1">
    <property type="entry name" value="GTP-BINDING PROTEIN 8"/>
    <property type="match status" value="1"/>
</dbReference>
<dbReference type="InterPro" id="IPR052279">
    <property type="entry name" value="EngB_GTPase"/>
</dbReference>
<dbReference type="GeneID" id="87815861"/>
<dbReference type="Pfam" id="PF00009">
    <property type="entry name" value="GTP_EFTU"/>
    <property type="match status" value="1"/>
</dbReference>
<dbReference type="GO" id="GO:0005739">
    <property type="term" value="C:mitochondrion"/>
    <property type="evidence" value="ECO:0007669"/>
    <property type="project" value="TreeGrafter"/>
</dbReference>
<keyword evidence="2" id="KW-0460">Magnesium</keyword>
<dbReference type="PANTHER" id="PTHR46498">
    <property type="entry name" value="GTP-BINDING PROTEIN 8"/>
    <property type="match status" value="1"/>
</dbReference>
<dbReference type="InterPro" id="IPR027417">
    <property type="entry name" value="P-loop_NTPase"/>
</dbReference>
<dbReference type="Proteomes" id="UP001302676">
    <property type="component" value="Unassembled WGS sequence"/>
</dbReference>
<evidence type="ECO:0000256" key="1">
    <source>
        <dbReference type="ARBA" id="ARBA00022741"/>
    </source>
</evidence>
<name>A0AAN6VAJ8_9PEZI</name>
<accession>A0AAN6VAJ8</accession>
<evidence type="ECO:0000256" key="2">
    <source>
        <dbReference type="ARBA" id="ARBA00022842"/>
    </source>
</evidence>
<organism evidence="6 7">
    <name type="scientific">Dichotomopilus funicola</name>
    <dbReference type="NCBI Taxonomy" id="1934379"/>
    <lineage>
        <taxon>Eukaryota</taxon>
        <taxon>Fungi</taxon>
        <taxon>Dikarya</taxon>
        <taxon>Ascomycota</taxon>
        <taxon>Pezizomycotina</taxon>
        <taxon>Sordariomycetes</taxon>
        <taxon>Sordariomycetidae</taxon>
        <taxon>Sordariales</taxon>
        <taxon>Chaetomiaceae</taxon>
        <taxon>Dichotomopilus</taxon>
    </lineage>
</organism>
<proteinExistence type="predicted"/>
<dbReference type="EMBL" id="MU853556">
    <property type="protein sequence ID" value="KAK4147401.1"/>
    <property type="molecule type" value="Genomic_DNA"/>
</dbReference>
<gene>
    <name evidence="6" type="ORF">C8A04DRAFT_24645</name>
</gene>
<reference evidence="6" key="2">
    <citation type="submission" date="2023-05" db="EMBL/GenBank/DDBJ databases">
        <authorList>
            <consortium name="Lawrence Berkeley National Laboratory"/>
            <person name="Steindorff A."/>
            <person name="Hensen N."/>
            <person name="Bonometti L."/>
            <person name="Westerberg I."/>
            <person name="Brannstrom I.O."/>
            <person name="Guillou S."/>
            <person name="Cros-Aarteil S."/>
            <person name="Calhoun S."/>
            <person name="Haridas S."/>
            <person name="Kuo A."/>
            <person name="Mondo S."/>
            <person name="Pangilinan J."/>
            <person name="Riley R."/>
            <person name="Labutti K."/>
            <person name="Andreopoulos B."/>
            <person name="Lipzen A."/>
            <person name="Chen C."/>
            <person name="Yanf M."/>
            <person name="Daum C."/>
            <person name="Ng V."/>
            <person name="Clum A."/>
            <person name="Ohm R."/>
            <person name="Martin F."/>
            <person name="Silar P."/>
            <person name="Natvig D."/>
            <person name="Lalanne C."/>
            <person name="Gautier V."/>
            <person name="Ament-Velasquez S.L."/>
            <person name="Kruys A."/>
            <person name="Hutchinson M.I."/>
            <person name="Powell A.J."/>
            <person name="Barry K."/>
            <person name="Miller A.N."/>
            <person name="Grigoriev I.V."/>
            <person name="Debuchy R."/>
            <person name="Gladieux P."/>
            <person name="Thoren M.H."/>
            <person name="Johannesson H."/>
        </authorList>
    </citation>
    <scope>NUCLEOTIDE SEQUENCE</scope>
    <source>
        <strain evidence="6">CBS 141.50</strain>
    </source>
</reference>
<dbReference type="InterPro" id="IPR030393">
    <property type="entry name" value="G_ENGB_dom"/>
</dbReference>
<dbReference type="AlphaFoldDB" id="A0AAN6VAJ8"/>
<keyword evidence="6" id="KW-0378">Hydrolase</keyword>
<protein>
    <submittedName>
        <fullName evidence="6">P-loop containing nucleoside triphosphate hydrolase protein</fullName>
    </submittedName>
</protein>
<dbReference type="RefSeq" id="XP_062640772.1">
    <property type="nucleotide sequence ID" value="XM_062779248.1"/>
</dbReference>
<dbReference type="SUPFAM" id="SSF52540">
    <property type="entry name" value="P-loop containing nucleoside triphosphate hydrolases"/>
    <property type="match status" value="1"/>
</dbReference>
<dbReference type="GO" id="GO:0005525">
    <property type="term" value="F:GTP binding"/>
    <property type="evidence" value="ECO:0007669"/>
    <property type="project" value="UniProtKB-KW"/>
</dbReference>
<comment type="caution">
    <text evidence="6">The sequence shown here is derived from an EMBL/GenBank/DDBJ whole genome shotgun (WGS) entry which is preliminary data.</text>
</comment>